<proteinExistence type="predicted"/>
<evidence type="ECO:0000256" key="2">
    <source>
        <dbReference type="ARBA" id="ARBA00001966"/>
    </source>
</evidence>
<comment type="catalytic activity">
    <reaction evidence="1">
        <text>ATP + protein L-histidine = ADP + protein N-phospho-L-histidine.</text>
        <dbReference type="EC" id="2.7.13.3"/>
    </reaction>
</comment>
<evidence type="ECO:0000256" key="13">
    <source>
        <dbReference type="ARBA" id="ARBA00023014"/>
    </source>
</evidence>
<comment type="cofactor">
    <cofactor evidence="2">
        <name>[4Fe-4S] cluster</name>
        <dbReference type="ChEBI" id="CHEBI:49883"/>
    </cofactor>
</comment>
<dbReference type="SMART" id="SM00387">
    <property type="entry name" value="HATPase_c"/>
    <property type="match status" value="1"/>
</dbReference>
<evidence type="ECO:0000256" key="5">
    <source>
        <dbReference type="ARBA" id="ARBA00017322"/>
    </source>
</evidence>
<dbReference type="SUPFAM" id="SSF55874">
    <property type="entry name" value="ATPase domain of HSP90 chaperone/DNA topoisomerase II/histidine kinase"/>
    <property type="match status" value="1"/>
</dbReference>
<organism evidence="18 19">
    <name type="scientific">Streptosporangium pseudovulgare</name>
    <dbReference type="NCBI Taxonomy" id="35765"/>
    <lineage>
        <taxon>Bacteria</taxon>
        <taxon>Bacillati</taxon>
        <taxon>Actinomycetota</taxon>
        <taxon>Actinomycetes</taxon>
        <taxon>Streptosporangiales</taxon>
        <taxon>Streptosporangiaceae</taxon>
        <taxon>Streptosporangium</taxon>
    </lineage>
</organism>
<evidence type="ECO:0000256" key="8">
    <source>
        <dbReference type="ARBA" id="ARBA00022679"/>
    </source>
</evidence>
<feature type="transmembrane region" description="Helical" evidence="16">
    <location>
        <begin position="116"/>
        <end position="133"/>
    </location>
</feature>
<evidence type="ECO:0000256" key="11">
    <source>
        <dbReference type="ARBA" id="ARBA00023004"/>
    </source>
</evidence>
<keyword evidence="10 18" id="KW-0418">Kinase</keyword>
<dbReference type="PROSITE" id="PS50109">
    <property type="entry name" value="HIS_KIN"/>
    <property type="match status" value="1"/>
</dbReference>
<keyword evidence="16" id="KW-0812">Transmembrane</keyword>
<dbReference type="EC" id="2.7.13.3" evidence="4"/>
<keyword evidence="11" id="KW-0408">Iron</keyword>
<dbReference type="InterPro" id="IPR004358">
    <property type="entry name" value="Sig_transdc_His_kin-like_C"/>
</dbReference>
<evidence type="ECO:0000256" key="12">
    <source>
        <dbReference type="ARBA" id="ARBA00023012"/>
    </source>
</evidence>
<name>A0ABQ2RE59_9ACTN</name>
<dbReference type="PRINTS" id="PR00344">
    <property type="entry name" value="BCTRLSENSOR"/>
</dbReference>
<dbReference type="PIRSF" id="PIRSF037434">
    <property type="entry name" value="STHK_ChrS"/>
    <property type="match status" value="1"/>
</dbReference>
<dbReference type="Pfam" id="PF07730">
    <property type="entry name" value="HisKA_3"/>
    <property type="match status" value="1"/>
</dbReference>
<comment type="caution">
    <text evidence="18">The sequence shown here is derived from an EMBL/GenBank/DDBJ whole genome shotgun (WGS) entry which is preliminary data.</text>
</comment>
<dbReference type="Pfam" id="PF02518">
    <property type="entry name" value="HATPase_c"/>
    <property type="match status" value="1"/>
</dbReference>
<keyword evidence="13" id="KW-0411">Iron-sulfur</keyword>
<feature type="transmembrane region" description="Helical" evidence="16">
    <location>
        <begin position="139"/>
        <end position="165"/>
    </location>
</feature>
<dbReference type="GO" id="GO:0016301">
    <property type="term" value="F:kinase activity"/>
    <property type="evidence" value="ECO:0007669"/>
    <property type="project" value="UniProtKB-KW"/>
</dbReference>
<dbReference type="InterPro" id="IPR011712">
    <property type="entry name" value="Sig_transdc_His_kin_sub3_dim/P"/>
</dbReference>
<reference evidence="19" key="1">
    <citation type="journal article" date="2019" name="Int. J. Syst. Evol. Microbiol.">
        <title>The Global Catalogue of Microorganisms (GCM) 10K type strain sequencing project: providing services to taxonomists for standard genome sequencing and annotation.</title>
        <authorList>
            <consortium name="The Broad Institute Genomics Platform"/>
            <consortium name="The Broad Institute Genome Sequencing Center for Infectious Disease"/>
            <person name="Wu L."/>
            <person name="Ma J."/>
        </authorList>
    </citation>
    <scope>NUCLEOTIDE SEQUENCE [LARGE SCALE GENOMIC DNA]</scope>
    <source>
        <strain evidence="19">JCM 3115</strain>
    </source>
</reference>
<dbReference type="CDD" id="cd16917">
    <property type="entry name" value="HATPase_UhpB-NarQ-NarX-like"/>
    <property type="match status" value="1"/>
</dbReference>
<feature type="transmembrane region" description="Helical" evidence="16">
    <location>
        <begin position="48"/>
        <end position="69"/>
    </location>
</feature>
<keyword evidence="16" id="KW-1133">Transmembrane helix</keyword>
<dbReference type="InterPro" id="IPR050482">
    <property type="entry name" value="Sensor_HK_TwoCompSys"/>
</dbReference>
<keyword evidence="7" id="KW-0963">Cytoplasm</keyword>
<keyword evidence="16" id="KW-0472">Membrane</keyword>
<evidence type="ECO:0000313" key="18">
    <source>
        <dbReference type="EMBL" id="GGQ22530.1"/>
    </source>
</evidence>
<dbReference type="InterPro" id="IPR005467">
    <property type="entry name" value="His_kinase_dom"/>
</dbReference>
<sequence length="402" mass="43072">MNDPFPPSAWERRFERVVEIVPYLTLATSLVISLASPEQPPGGIPRTLALTALALVWILGVRTLLPAAVRGRRVAVTAHFLGVLATAALLAFHDPIFVIYCISGFFLAAHFAPSKWTFAAVAATSVVLYGSTLDWSQATIQLIAFYLAIIAVQTVAIGGGSIAGIKIEERQRIYRKAVSDLQTALEENADLHAQLLTQAHEAGILDERQRMAREIHDTLAQGLTGIITQLRAAQRVEDSDTHVALALDLARESLTEARRSVAALHPHQLDDAHLPEAMTTLARDWAQSTGVDLHVEVTGDRIPLSPAIEVTLFRVAQEALTNVAKHAGATRAGLTLSYTGAVVLLDIRDDGTGIHDPDGRGFGLSSMRQRLRGVGGSLEIESTPGEGTAVSATVPALQGNPR</sequence>
<accession>A0ABQ2RE59</accession>
<feature type="transmembrane region" description="Helical" evidence="16">
    <location>
        <begin position="20"/>
        <end position="36"/>
    </location>
</feature>
<protein>
    <recommendedName>
        <fullName evidence="5">Oxygen sensor histidine kinase NreB</fullName>
        <ecNumber evidence="4">2.7.13.3</ecNumber>
    </recommendedName>
    <alternativeName>
        <fullName evidence="15">Nitrogen regulation protein B</fullName>
    </alternativeName>
</protein>
<dbReference type="Gene3D" id="3.30.565.10">
    <property type="entry name" value="Histidine kinase-like ATPase, C-terminal domain"/>
    <property type="match status" value="1"/>
</dbReference>
<evidence type="ECO:0000256" key="16">
    <source>
        <dbReference type="SAM" id="Phobius"/>
    </source>
</evidence>
<evidence type="ECO:0000256" key="9">
    <source>
        <dbReference type="ARBA" id="ARBA00022723"/>
    </source>
</evidence>
<keyword evidence="19" id="KW-1185">Reference proteome</keyword>
<evidence type="ECO:0000256" key="15">
    <source>
        <dbReference type="ARBA" id="ARBA00030800"/>
    </source>
</evidence>
<keyword evidence="8" id="KW-0808">Transferase</keyword>
<dbReference type="Gene3D" id="1.20.5.1930">
    <property type="match status" value="1"/>
</dbReference>
<dbReference type="RefSeq" id="WP_189249898.1">
    <property type="nucleotide sequence ID" value="NZ_BMQJ01000018.1"/>
</dbReference>
<dbReference type="PANTHER" id="PTHR24421:SF62">
    <property type="entry name" value="SENSORY TRANSDUCTION HISTIDINE KINASE"/>
    <property type="match status" value="1"/>
</dbReference>
<evidence type="ECO:0000259" key="17">
    <source>
        <dbReference type="PROSITE" id="PS50109"/>
    </source>
</evidence>
<evidence type="ECO:0000256" key="14">
    <source>
        <dbReference type="ARBA" id="ARBA00024827"/>
    </source>
</evidence>
<keyword evidence="12" id="KW-0902">Two-component regulatory system</keyword>
<keyword evidence="6" id="KW-0004">4Fe-4S</keyword>
<feature type="domain" description="Histidine kinase" evidence="17">
    <location>
        <begin position="214"/>
        <end position="398"/>
    </location>
</feature>
<evidence type="ECO:0000256" key="4">
    <source>
        <dbReference type="ARBA" id="ARBA00012438"/>
    </source>
</evidence>
<keyword evidence="9" id="KW-0479">Metal-binding</keyword>
<dbReference type="Proteomes" id="UP000611554">
    <property type="component" value="Unassembled WGS sequence"/>
</dbReference>
<dbReference type="PANTHER" id="PTHR24421">
    <property type="entry name" value="NITRATE/NITRITE SENSOR PROTEIN NARX-RELATED"/>
    <property type="match status" value="1"/>
</dbReference>
<dbReference type="InterPro" id="IPR017205">
    <property type="entry name" value="Sig_transdc_His_kinase_ChrS"/>
</dbReference>
<evidence type="ECO:0000256" key="3">
    <source>
        <dbReference type="ARBA" id="ARBA00004496"/>
    </source>
</evidence>
<dbReference type="InterPro" id="IPR003594">
    <property type="entry name" value="HATPase_dom"/>
</dbReference>
<evidence type="ECO:0000256" key="7">
    <source>
        <dbReference type="ARBA" id="ARBA00022490"/>
    </source>
</evidence>
<gene>
    <name evidence="18" type="ORF">GCM10010140_61060</name>
</gene>
<feature type="transmembrane region" description="Helical" evidence="16">
    <location>
        <begin position="81"/>
        <end position="109"/>
    </location>
</feature>
<comment type="function">
    <text evidence="14">Member of the two-component regulatory system NreB/NreC involved in the control of dissimilatory nitrate/nitrite reduction in response to oxygen. NreB functions as a direct oxygen sensor histidine kinase which is autophosphorylated, in the absence of oxygen, probably at the conserved histidine residue, and transfers its phosphate group probably to a conserved aspartate residue of NreC. NreB/NreC activates the expression of the nitrate (narGHJI) and nitrite (nir) reductase operons, as well as the putative nitrate transporter gene narT.</text>
</comment>
<evidence type="ECO:0000256" key="6">
    <source>
        <dbReference type="ARBA" id="ARBA00022485"/>
    </source>
</evidence>
<evidence type="ECO:0000256" key="1">
    <source>
        <dbReference type="ARBA" id="ARBA00000085"/>
    </source>
</evidence>
<dbReference type="InterPro" id="IPR036890">
    <property type="entry name" value="HATPase_C_sf"/>
</dbReference>
<dbReference type="EMBL" id="BMQJ01000018">
    <property type="protein sequence ID" value="GGQ22530.1"/>
    <property type="molecule type" value="Genomic_DNA"/>
</dbReference>
<evidence type="ECO:0000313" key="19">
    <source>
        <dbReference type="Proteomes" id="UP000611554"/>
    </source>
</evidence>
<evidence type="ECO:0000256" key="10">
    <source>
        <dbReference type="ARBA" id="ARBA00022777"/>
    </source>
</evidence>
<comment type="subcellular location">
    <subcellularLocation>
        <location evidence="3">Cytoplasm</location>
    </subcellularLocation>
</comment>